<evidence type="ECO:0000313" key="3">
    <source>
        <dbReference type="Proteomes" id="UP001159363"/>
    </source>
</evidence>
<evidence type="ECO:0000256" key="1">
    <source>
        <dbReference type="SAM" id="MobiDB-lite"/>
    </source>
</evidence>
<gene>
    <name evidence="2" type="ORF">PR048_033474</name>
</gene>
<feature type="region of interest" description="Disordered" evidence="1">
    <location>
        <begin position="647"/>
        <end position="693"/>
    </location>
</feature>
<protein>
    <submittedName>
        <fullName evidence="2">Uncharacterized protein</fullName>
    </submittedName>
</protein>
<organism evidence="2 3">
    <name type="scientific">Dryococelus australis</name>
    <dbReference type="NCBI Taxonomy" id="614101"/>
    <lineage>
        <taxon>Eukaryota</taxon>
        <taxon>Metazoa</taxon>
        <taxon>Ecdysozoa</taxon>
        <taxon>Arthropoda</taxon>
        <taxon>Hexapoda</taxon>
        <taxon>Insecta</taxon>
        <taxon>Pterygota</taxon>
        <taxon>Neoptera</taxon>
        <taxon>Polyneoptera</taxon>
        <taxon>Phasmatodea</taxon>
        <taxon>Verophasmatodea</taxon>
        <taxon>Anareolatae</taxon>
        <taxon>Phasmatidae</taxon>
        <taxon>Eurycanthinae</taxon>
        <taxon>Dryococelus</taxon>
    </lineage>
</organism>
<sequence>MNAVKYRIVSGVVWTNRTMASSNTDTNRTGVLGVGDIGRSEVSVEQRRNVRAEENGTFTSKPADRRHRPARLPHAIIRGRSLRESKPDTEVNKWWRVSRSQVKHAKKNCVTGQQYGDTPFTNQLLGTRASLVTCPPPSRPANRKHFSAHRTLIKKNSLVLRKIAGKSSHQGEPDSIPGRITPDFRKWGSWRTIPLVGGFFLGDLPFPPPLHSGVAPHSHRFTLIGSLKTSLSRAAQISSLTHVMHGVIFQRFDSTSVRMTKRDYSYSVASTSVPSAHSTDVIYPASFPHWLLPRCEVTPFLSELCVIGANDCRDVIYWHRVTRGVTYKVRSNDKRIAKRHAKFALLLVIRLSSTVLCMPEPASFLHWLLHRCEDTPFLTELHVIGAHTCDLKNHRVDDTQIRNKLDSQPSVERVICQSVRWSPQPKFTETFDEHGTFYLIGRAKTLEVMDLEFDWLPWYTETFPIGRGCPLASAHSGGCFKLCILKYSVIWGRVITLAAKLQRSCPDVGLLLFQYDSHKRSGKDFRILQELYSSVTISFLTTKVFLVHLRNRTDVLAAKAVQFWDTEIGCAQPALSVYFVFGLETRRVPPARHAHALWERDASSWPGGRSRTQPRLAEHATGGLAPPGDSPRSPVAEECASSAVRYGITRGSSPPGVHSAAGNHSRREGKQSLSTRTPHAAAIASHTQSRASEKCEVTDKRIKLERRCVHVVRLLAYPHGRNLVRFEAVSPPDVRMWGGFSRGTSVSPAIAFRRLLHALLPSSSSVDTCQIRLGSQLVDDRPIMNAVKYRVVSRVVWTNRTMVSSNTDTNRTGVLAVVDIGDSLLIESEPKLLKSEWSGHLRKRIAMQTECVLTALESTICSDKLFAKESLGSICGTTNSFHSFHHVIEVRFWFVLTASARIKKAQCLSYSILSGSVKCGTTPAANGGMTTAEPAYLGGCTPVFTVTYIVTMEVIDDGVAIAYLLHVYQVKPMSRVGLILTAHAQTDCLPVEDKSSSSQLNLEFSHWDRTWYTTSPSRLRFNNSNVHSYILPCSQSPVVDSRIHPLKRCRTALTLAPKLELPPVTNLLRNWTKTTVCKLLEHPLKRYRTALTLAPKLELPPVTNLFRNWTKTTVCKLLEHPLKRCRTALTLAPKLELPPVTNLLRNWTKTTVCNLLEHPMTRPLIHLKLTVISASDDSQIRN</sequence>
<dbReference type="EMBL" id="JARBHB010000017">
    <property type="protein sequence ID" value="KAJ8865951.1"/>
    <property type="molecule type" value="Genomic_DNA"/>
</dbReference>
<evidence type="ECO:0000313" key="2">
    <source>
        <dbReference type="EMBL" id="KAJ8865951.1"/>
    </source>
</evidence>
<keyword evidence="3" id="KW-1185">Reference proteome</keyword>
<accession>A0ABQ9G4J1</accession>
<name>A0ABQ9G4J1_9NEOP</name>
<dbReference type="Proteomes" id="UP001159363">
    <property type="component" value="Chromosome 16"/>
</dbReference>
<proteinExistence type="predicted"/>
<comment type="caution">
    <text evidence="2">The sequence shown here is derived from an EMBL/GenBank/DDBJ whole genome shotgun (WGS) entry which is preliminary data.</text>
</comment>
<reference evidence="2 3" key="1">
    <citation type="submission" date="2023-02" db="EMBL/GenBank/DDBJ databases">
        <title>LHISI_Scaffold_Assembly.</title>
        <authorList>
            <person name="Stuart O.P."/>
            <person name="Cleave R."/>
            <person name="Magrath M.J.L."/>
            <person name="Mikheyev A.S."/>
        </authorList>
    </citation>
    <scope>NUCLEOTIDE SEQUENCE [LARGE SCALE GENOMIC DNA]</scope>
    <source>
        <strain evidence="2">Daus_M_001</strain>
        <tissue evidence="2">Leg muscle</tissue>
    </source>
</reference>